<dbReference type="SUPFAM" id="SSF161098">
    <property type="entry name" value="MetI-like"/>
    <property type="match status" value="1"/>
</dbReference>
<dbReference type="CDD" id="cd06261">
    <property type="entry name" value="TM_PBP2"/>
    <property type="match status" value="1"/>
</dbReference>
<evidence type="ECO:0000256" key="3">
    <source>
        <dbReference type="ARBA" id="ARBA00022475"/>
    </source>
</evidence>
<keyword evidence="3" id="KW-1003">Cell membrane</keyword>
<keyword evidence="2 7" id="KW-0813">Transport</keyword>
<dbReference type="InterPro" id="IPR035906">
    <property type="entry name" value="MetI-like_sf"/>
</dbReference>
<protein>
    <submittedName>
        <fullName evidence="9">ABC-type nitrate/sulfonate/bicarbonate transport system, permease component</fullName>
    </submittedName>
</protein>
<dbReference type="InterPro" id="IPR000515">
    <property type="entry name" value="MetI-like"/>
</dbReference>
<name>A0A1T4YW24_9ACTN</name>
<dbReference type="GO" id="GO:0010438">
    <property type="term" value="P:cellular response to sulfur starvation"/>
    <property type="evidence" value="ECO:0007669"/>
    <property type="project" value="TreeGrafter"/>
</dbReference>
<dbReference type="Pfam" id="PF00528">
    <property type="entry name" value="BPD_transp_1"/>
    <property type="match status" value="1"/>
</dbReference>
<feature type="domain" description="ABC transmembrane type-1" evidence="8">
    <location>
        <begin position="53"/>
        <end position="237"/>
    </location>
</feature>
<comment type="subcellular location">
    <subcellularLocation>
        <location evidence="1 7">Cell membrane</location>
        <topology evidence="1 7">Multi-pass membrane protein</topology>
    </subcellularLocation>
</comment>
<evidence type="ECO:0000259" key="8">
    <source>
        <dbReference type="PROSITE" id="PS50928"/>
    </source>
</evidence>
<keyword evidence="6 7" id="KW-0472">Membrane</keyword>
<dbReference type="AlphaFoldDB" id="A0A1T4YW24"/>
<evidence type="ECO:0000256" key="2">
    <source>
        <dbReference type="ARBA" id="ARBA00022448"/>
    </source>
</evidence>
<feature type="transmembrane region" description="Helical" evidence="7">
    <location>
        <begin position="57"/>
        <end position="84"/>
    </location>
</feature>
<dbReference type="RefSeq" id="WP_078699247.1">
    <property type="nucleotide sequence ID" value="NZ_LT796768.1"/>
</dbReference>
<gene>
    <name evidence="9" type="ORF">SAMN06295964_1136</name>
</gene>
<feature type="transmembrane region" description="Helical" evidence="7">
    <location>
        <begin position="7"/>
        <end position="25"/>
    </location>
</feature>
<dbReference type="STRING" id="1736691.SAMN06295964_1136"/>
<feature type="transmembrane region" description="Helical" evidence="7">
    <location>
        <begin position="184"/>
        <end position="208"/>
    </location>
</feature>
<reference evidence="10" key="1">
    <citation type="submission" date="2017-02" db="EMBL/GenBank/DDBJ databases">
        <authorList>
            <person name="Varghese N."/>
            <person name="Submissions S."/>
        </authorList>
    </citation>
    <scope>NUCLEOTIDE SEQUENCE [LARGE SCALE GENOMIC DNA]</scope>
    <source>
        <strain evidence="10">9H-4</strain>
    </source>
</reference>
<evidence type="ECO:0000256" key="4">
    <source>
        <dbReference type="ARBA" id="ARBA00022692"/>
    </source>
</evidence>
<feature type="transmembrane region" description="Helical" evidence="7">
    <location>
        <begin position="105"/>
        <end position="132"/>
    </location>
</feature>
<dbReference type="GO" id="GO:0055085">
    <property type="term" value="P:transmembrane transport"/>
    <property type="evidence" value="ECO:0007669"/>
    <property type="project" value="InterPro"/>
</dbReference>
<keyword evidence="4 7" id="KW-0812">Transmembrane</keyword>
<sequence>MRRRLTALAVEAWLPVALVTTWWFASANSTSIYFPPLQTILERFQELWLFERVPTDVAFSLTNLGLGLVAGLLAALAAGVALGLMPRVNTALTPLFEFMRATPIVALLPLIVAMFGLGVTSKVVIIALGAFWPTFLNTVDGVRAVDPLVRDVARTYRLSAATLVTRVMLPNAAPQIMVGVRTSVSVAVVVMVGSELFGSSEGIGYFILQSQRSYAIADMWSGLILLGLIGYALNLLSAGVERLVLSWHEGRRAGSTTVAAGGA</sequence>
<dbReference type="Gene3D" id="1.10.3720.10">
    <property type="entry name" value="MetI-like"/>
    <property type="match status" value="1"/>
</dbReference>
<dbReference type="PANTHER" id="PTHR30151">
    <property type="entry name" value="ALKANE SULFONATE ABC TRANSPORTER-RELATED, MEMBRANE SUBUNIT"/>
    <property type="match status" value="1"/>
</dbReference>
<evidence type="ECO:0000256" key="1">
    <source>
        <dbReference type="ARBA" id="ARBA00004651"/>
    </source>
</evidence>
<dbReference type="PROSITE" id="PS50928">
    <property type="entry name" value="ABC_TM1"/>
    <property type="match status" value="1"/>
</dbReference>
<comment type="similarity">
    <text evidence="7">Belongs to the binding-protein-dependent transport system permease family.</text>
</comment>
<dbReference type="Proteomes" id="UP000191040">
    <property type="component" value="Chromosome I"/>
</dbReference>
<evidence type="ECO:0000313" key="9">
    <source>
        <dbReference type="EMBL" id="SKB05989.1"/>
    </source>
</evidence>
<feature type="transmembrane region" description="Helical" evidence="7">
    <location>
        <begin position="220"/>
        <end position="240"/>
    </location>
</feature>
<dbReference type="GO" id="GO:0005886">
    <property type="term" value="C:plasma membrane"/>
    <property type="evidence" value="ECO:0007669"/>
    <property type="project" value="UniProtKB-SubCell"/>
</dbReference>
<dbReference type="PANTHER" id="PTHR30151:SF25">
    <property type="entry name" value="TAURINE TRANSPORT SYSTEM PERMEASE PROTEIN TAUC"/>
    <property type="match status" value="1"/>
</dbReference>
<evidence type="ECO:0000256" key="7">
    <source>
        <dbReference type="RuleBase" id="RU363032"/>
    </source>
</evidence>
<evidence type="ECO:0000256" key="6">
    <source>
        <dbReference type="ARBA" id="ARBA00023136"/>
    </source>
</evidence>
<dbReference type="OrthoDB" id="3574452at2"/>
<organism evidence="9 10">
    <name type="scientific">Aeromicrobium choanae</name>
    <dbReference type="NCBI Taxonomy" id="1736691"/>
    <lineage>
        <taxon>Bacteria</taxon>
        <taxon>Bacillati</taxon>
        <taxon>Actinomycetota</taxon>
        <taxon>Actinomycetes</taxon>
        <taxon>Propionibacteriales</taxon>
        <taxon>Nocardioidaceae</taxon>
        <taxon>Aeromicrobium</taxon>
    </lineage>
</organism>
<keyword evidence="10" id="KW-1185">Reference proteome</keyword>
<evidence type="ECO:0000313" key="10">
    <source>
        <dbReference type="Proteomes" id="UP000191040"/>
    </source>
</evidence>
<accession>A0A1T4YW24</accession>
<dbReference type="EMBL" id="LT796768">
    <property type="protein sequence ID" value="SKB05989.1"/>
    <property type="molecule type" value="Genomic_DNA"/>
</dbReference>
<evidence type="ECO:0000256" key="5">
    <source>
        <dbReference type="ARBA" id="ARBA00022989"/>
    </source>
</evidence>
<keyword evidence="5 7" id="KW-1133">Transmembrane helix</keyword>
<proteinExistence type="inferred from homology"/>